<dbReference type="Gene3D" id="4.10.400.10">
    <property type="entry name" value="Low-density Lipoprotein Receptor"/>
    <property type="match status" value="1"/>
</dbReference>
<feature type="chain" id="PRO_5032419482" description="CUB domain-containing protein" evidence="4">
    <location>
        <begin position="19"/>
        <end position="274"/>
    </location>
</feature>
<keyword evidence="4" id="KW-0732">Signal</keyword>
<feature type="disulfide bond" evidence="2">
    <location>
        <begin position="177"/>
        <end position="192"/>
    </location>
</feature>
<gene>
    <name evidence="5" type="ORF">XAT740_LOCUS6348</name>
</gene>
<evidence type="ECO:0000313" key="5">
    <source>
        <dbReference type="EMBL" id="CAF0868140.1"/>
    </source>
</evidence>
<dbReference type="AlphaFoldDB" id="A0A813X5L4"/>
<evidence type="ECO:0000256" key="4">
    <source>
        <dbReference type="SAM" id="SignalP"/>
    </source>
</evidence>
<keyword evidence="3" id="KW-0812">Transmembrane</keyword>
<feature type="signal peptide" evidence="4">
    <location>
        <begin position="1"/>
        <end position="18"/>
    </location>
</feature>
<name>A0A813X5L4_ADIRI</name>
<evidence type="ECO:0008006" key="7">
    <source>
        <dbReference type="Google" id="ProtNLM"/>
    </source>
</evidence>
<dbReference type="CDD" id="cd00112">
    <property type="entry name" value="LDLa"/>
    <property type="match status" value="1"/>
</dbReference>
<dbReference type="Proteomes" id="UP000663828">
    <property type="component" value="Unassembled WGS sequence"/>
</dbReference>
<organism evidence="5 6">
    <name type="scientific">Adineta ricciae</name>
    <name type="common">Rotifer</name>
    <dbReference type="NCBI Taxonomy" id="249248"/>
    <lineage>
        <taxon>Eukaryota</taxon>
        <taxon>Metazoa</taxon>
        <taxon>Spiralia</taxon>
        <taxon>Gnathifera</taxon>
        <taxon>Rotifera</taxon>
        <taxon>Eurotatoria</taxon>
        <taxon>Bdelloidea</taxon>
        <taxon>Adinetida</taxon>
        <taxon>Adinetidae</taxon>
        <taxon>Adineta</taxon>
    </lineage>
</organism>
<feature type="transmembrane region" description="Helical" evidence="3">
    <location>
        <begin position="208"/>
        <end position="231"/>
    </location>
</feature>
<dbReference type="InterPro" id="IPR002172">
    <property type="entry name" value="LDrepeatLR_classA_rpt"/>
</dbReference>
<accession>A0A813X5L4</accession>
<reference evidence="5" key="1">
    <citation type="submission" date="2021-02" db="EMBL/GenBank/DDBJ databases">
        <authorList>
            <person name="Nowell W R."/>
        </authorList>
    </citation>
    <scope>NUCLEOTIDE SEQUENCE</scope>
</reference>
<dbReference type="SUPFAM" id="SSF57424">
    <property type="entry name" value="LDL receptor-like module"/>
    <property type="match status" value="1"/>
</dbReference>
<protein>
    <recommendedName>
        <fullName evidence="7">CUB domain-containing protein</fullName>
    </recommendedName>
</protein>
<sequence>MLLLSRVLLYLFLPSIFAKVTYFNLENTYGPYCNPRNKFTPDAGIVRYAGTPWIGRCVLNIESCCLPEFPNGTLIPNVSISTRFYMHLLVPPLCLTENVTVIAGTEETIHINCNTPNGSEYYFDTERLTILYHRSEKLPLSKFSMIVTPLKLKTRMYTACGFDCFSETHCIERSLVCDRYRNCPNGIDEANCEYSHHHEPLSFRGKSILFVILMIIISVAVSIIFGCYFCCKVNKNNNRLSFITRDRKSIAGADFEEIRAVHSPLIPSTTLEKV</sequence>
<keyword evidence="3" id="KW-1133">Transmembrane helix</keyword>
<comment type="caution">
    <text evidence="5">The sequence shown here is derived from an EMBL/GenBank/DDBJ whole genome shotgun (WGS) entry which is preliminary data.</text>
</comment>
<dbReference type="SMART" id="SM00192">
    <property type="entry name" value="LDLa"/>
    <property type="match status" value="1"/>
</dbReference>
<keyword evidence="3" id="KW-0472">Membrane</keyword>
<evidence type="ECO:0000256" key="2">
    <source>
        <dbReference type="PROSITE-ProRule" id="PRU00124"/>
    </source>
</evidence>
<evidence type="ECO:0000313" key="6">
    <source>
        <dbReference type="Proteomes" id="UP000663828"/>
    </source>
</evidence>
<evidence type="ECO:0000256" key="3">
    <source>
        <dbReference type="SAM" id="Phobius"/>
    </source>
</evidence>
<dbReference type="InterPro" id="IPR036055">
    <property type="entry name" value="LDL_receptor-like_sf"/>
</dbReference>
<keyword evidence="1 2" id="KW-1015">Disulfide bond</keyword>
<dbReference type="EMBL" id="CAJNOR010000287">
    <property type="protein sequence ID" value="CAF0868140.1"/>
    <property type="molecule type" value="Genomic_DNA"/>
</dbReference>
<dbReference type="PROSITE" id="PS50068">
    <property type="entry name" value="LDLRA_2"/>
    <property type="match status" value="1"/>
</dbReference>
<keyword evidence="6" id="KW-1185">Reference proteome</keyword>
<evidence type="ECO:0000256" key="1">
    <source>
        <dbReference type="ARBA" id="ARBA00023157"/>
    </source>
</evidence>
<comment type="caution">
    <text evidence="2">Lacks conserved residue(s) required for the propagation of feature annotation.</text>
</comment>
<proteinExistence type="predicted"/>